<keyword evidence="4" id="KW-1133">Transmembrane helix</keyword>
<comment type="caution">
    <text evidence="7">The sequence shown here is derived from an EMBL/GenBank/DDBJ whole genome shotgun (WGS) entry which is preliminary data.</text>
</comment>
<feature type="domain" description="HTH araC/xylS-type" evidence="6">
    <location>
        <begin position="472"/>
        <end position="580"/>
    </location>
</feature>
<keyword evidence="5" id="KW-0732">Signal</keyword>
<dbReference type="PANTHER" id="PTHR43280:SF2">
    <property type="entry name" value="HTH-TYPE TRANSCRIPTIONAL REGULATOR EXSA"/>
    <property type="match status" value="1"/>
</dbReference>
<feature type="signal peptide" evidence="5">
    <location>
        <begin position="1"/>
        <end position="20"/>
    </location>
</feature>
<evidence type="ECO:0000313" key="8">
    <source>
        <dbReference type="Proteomes" id="UP001597319"/>
    </source>
</evidence>
<dbReference type="Proteomes" id="UP001597319">
    <property type="component" value="Unassembled WGS sequence"/>
</dbReference>
<reference evidence="8" key="1">
    <citation type="journal article" date="2019" name="Int. J. Syst. Evol. Microbiol.">
        <title>The Global Catalogue of Microorganisms (GCM) 10K type strain sequencing project: providing services to taxonomists for standard genome sequencing and annotation.</title>
        <authorList>
            <consortium name="The Broad Institute Genomics Platform"/>
            <consortium name="The Broad Institute Genome Sequencing Center for Infectious Disease"/>
            <person name="Wu L."/>
            <person name="Ma J."/>
        </authorList>
    </citation>
    <scope>NUCLEOTIDE SEQUENCE [LARGE SCALE GENOMIC DNA]</scope>
    <source>
        <strain evidence="8">KCTC 52274</strain>
    </source>
</reference>
<dbReference type="SUPFAM" id="SSF48452">
    <property type="entry name" value="TPR-like"/>
    <property type="match status" value="2"/>
</dbReference>
<evidence type="ECO:0000259" key="6">
    <source>
        <dbReference type="PROSITE" id="PS01124"/>
    </source>
</evidence>
<keyword evidence="1" id="KW-0805">Transcription regulation</keyword>
<accession>A0ABW5LK53</accession>
<dbReference type="PANTHER" id="PTHR43280">
    <property type="entry name" value="ARAC-FAMILY TRANSCRIPTIONAL REGULATOR"/>
    <property type="match status" value="1"/>
</dbReference>
<dbReference type="EMBL" id="JBHULE010000019">
    <property type="protein sequence ID" value="MFD2563812.1"/>
    <property type="molecule type" value="Genomic_DNA"/>
</dbReference>
<feature type="chain" id="PRO_5045537153" evidence="5">
    <location>
        <begin position="21"/>
        <end position="587"/>
    </location>
</feature>
<dbReference type="Gene3D" id="1.25.40.10">
    <property type="entry name" value="Tetratricopeptide repeat domain"/>
    <property type="match status" value="2"/>
</dbReference>
<dbReference type="Pfam" id="PF13424">
    <property type="entry name" value="TPR_12"/>
    <property type="match status" value="1"/>
</dbReference>
<gene>
    <name evidence="7" type="ORF">ACFSR1_14120</name>
</gene>
<keyword evidence="3" id="KW-0804">Transcription</keyword>
<dbReference type="SUPFAM" id="SSF46689">
    <property type="entry name" value="Homeodomain-like"/>
    <property type="match status" value="1"/>
</dbReference>
<dbReference type="SMART" id="SM00342">
    <property type="entry name" value="HTH_ARAC"/>
    <property type="match status" value="1"/>
</dbReference>
<evidence type="ECO:0000256" key="4">
    <source>
        <dbReference type="SAM" id="Phobius"/>
    </source>
</evidence>
<evidence type="ECO:0000256" key="2">
    <source>
        <dbReference type="ARBA" id="ARBA00023125"/>
    </source>
</evidence>
<evidence type="ECO:0000313" key="7">
    <source>
        <dbReference type="EMBL" id="MFD2563812.1"/>
    </source>
</evidence>
<evidence type="ECO:0000256" key="5">
    <source>
        <dbReference type="SAM" id="SignalP"/>
    </source>
</evidence>
<dbReference type="InterPro" id="IPR011990">
    <property type="entry name" value="TPR-like_helical_dom_sf"/>
</dbReference>
<keyword evidence="8" id="KW-1185">Reference proteome</keyword>
<sequence>MRLHRLFIFFTLLFSNSLIAQIDNILVTKNVEDIRLQIEALDDSKVEEIISLSNILYKIAFENEDPKGMIDALTYLSIANLNSGNNNLAIEYLQNASDIAFKGKLKDENILITNLIGNHYFDIEEYDKSSAAYSKALSMAEAINKPSYVSVIKTNLAFIKLRTGDYRTALKELKASEDELLTNPYGRTPKRVNTGIMLFNARISEAYIKLNLLDSALYANDKGLSYTKKIKVDNVHIDLLMHRGIIFKNKKDYANALLFLNQAKDLCYEANDIIFLGKILNLIGECKLELEKYTEAIDILSESQEILTKKYSNSDEISKCYKLLGQAYKKNGDLEKSNLYYEKHILSLSKLNNKKSLASRKVQDITLSDFKNEINTLENQKQQQKNRLTYSQIGLLIVGIGLIMVVLFFQKAKKKNKTKFEALLAKIEIQENENAASIQVNDKVINSSIIDTKDVVLESQSKELEISDELYEQILIGLEKIESQEYYLKTECNLYNVAKKINTNTSYLSKVINAHFGKNFNTYINDLRINYAIVRLKNESKFRSYSIKSIAEEVGYKSADSFTKYFKIHTGLLPSFYIKQLKSKSPS</sequence>
<protein>
    <submittedName>
        <fullName evidence="7">Tetratricopeptide repeat protein</fullName>
    </submittedName>
</protein>
<keyword evidence="4" id="KW-0812">Transmembrane</keyword>
<dbReference type="SMART" id="SM00028">
    <property type="entry name" value="TPR"/>
    <property type="match status" value="4"/>
</dbReference>
<keyword evidence="2" id="KW-0238">DNA-binding</keyword>
<dbReference type="InterPro" id="IPR018060">
    <property type="entry name" value="HTH_AraC"/>
</dbReference>
<proteinExistence type="predicted"/>
<feature type="transmembrane region" description="Helical" evidence="4">
    <location>
        <begin position="390"/>
        <end position="409"/>
    </location>
</feature>
<organism evidence="7 8">
    <name type="scientific">Aquimarina rubra</name>
    <dbReference type="NCBI Taxonomy" id="1920033"/>
    <lineage>
        <taxon>Bacteria</taxon>
        <taxon>Pseudomonadati</taxon>
        <taxon>Bacteroidota</taxon>
        <taxon>Flavobacteriia</taxon>
        <taxon>Flavobacteriales</taxon>
        <taxon>Flavobacteriaceae</taxon>
        <taxon>Aquimarina</taxon>
    </lineage>
</organism>
<keyword evidence="4" id="KW-0472">Membrane</keyword>
<evidence type="ECO:0000256" key="1">
    <source>
        <dbReference type="ARBA" id="ARBA00023015"/>
    </source>
</evidence>
<dbReference type="Gene3D" id="1.10.10.60">
    <property type="entry name" value="Homeodomain-like"/>
    <property type="match status" value="2"/>
</dbReference>
<name>A0ABW5LK53_9FLAO</name>
<dbReference type="InterPro" id="IPR019734">
    <property type="entry name" value="TPR_rpt"/>
</dbReference>
<evidence type="ECO:0000256" key="3">
    <source>
        <dbReference type="ARBA" id="ARBA00023163"/>
    </source>
</evidence>
<dbReference type="Pfam" id="PF12833">
    <property type="entry name" value="HTH_18"/>
    <property type="match status" value="1"/>
</dbReference>
<dbReference type="InterPro" id="IPR009057">
    <property type="entry name" value="Homeodomain-like_sf"/>
</dbReference>
<dbReference type="PROSITE" id="PS01124">
    <property type="entry name" value="HTH_ARAC_FAMILY_2"/>
    <property type="match status" value="1"/>
</dbReference>